<feature type="compositionally biased region" description="Basic and acidic residues" evidence="1">
    <location>
        <begin position="62"/>
        <end position="83"/>
    </location>
</feature>
<feature type="region of interest" description="Disordered" evidence="1">
    <location>
        <begin position="413"/>
        <end position="497"/>
    </location>
</feature>
<dbReference type="OrthoDB" id="428895at2759"/>
<gene>
    <name evidence="2" type="ORF">S40285_06566</name>
</gene>
<proteinExistence type="predicted"/>
<evidence type="ECO:0000313" key="2">
    <source>
        <dbReference type="EMBL" id="KFA61877.1"/>
    </source>
</evidence>
<dbReference type="OMA" id="HQNSGID"/>
<feature type="compositionally biased region" description="Basic residues" evidence="1">
    <location>
        <begin position="108"/>
        <end position="124"/>
    </location>
</feature>
<feature type="region of interest" description="Disordered" evidence="1">
    <location>
        <begin position="1"/>
        <end position="160"/>
    </location>
</feature>
<feature type="compositionally biased region" description="Basic and acidic residues" evidence="1">
    <location>
        <begin position="414"/>
        <end position="425"/>
    </location>
</feature>
<dbReference type="GO" id="GO:0000387">
    <property type="term" value="P:spliceosomal snRNP assembly"/>
    <property type="evidence" value="ECO:0007669"/>
    <property type="project" value="InterPro"/>
</dbReference>
<feature type="compositionally biased region" description="Acidic residues" evidence="1">
    <location>
        <begin position="472"/>
        <end position="497"/>
    </location>
</feature>
<dbReference type="STRING" id="1283841.A0A084QD42"/>
<dbReference type="HOGENOM" id="CLU_022029_0_0_1"/>
<reference evidence="2 3" key="1">
    <citation type="journal article" date="2014" name="BMC Genomics">
        <title>Comparative genome sequencing reveals chemotype-specific gene clusters in the toxigenic black mold Stachybotrys.</title>
        <authorList>
            <person name="Semeiks J."/>
            <person name="Borek D."/>
            <person name="Otwinowski Z."/>
            <person name="Grishin N.V."/>
        </authorList>
    </citation>
    <scope>NUCLEOTIDE SEQUENCE [LARGE SCALE GENOMIC DNA]</scope>
    <source>
        <strain evidence="2 3">IBT 40285</strain>
    </source>
</reference>
<dbReference type="Pfam" id="PF04938">
    <property type="entry name" value="SIP1"/>
    <property type="match status" value="1"/>
</dbReference>
<dbReference type="Proteomes" id="UP000028524">
    <property type="component" value="Unassembled WGS sequence"/>
</dbReference>
<feature type="compositionally biased region" description="Basic and acidic residues" evidence="1">
    <location>
        <begin position="15"/>
        <end position="49"/>
    </location>
</feature>
<name>A0A084QD42_STAC4</name>
<evidence type="ECO:0000313" key="3">
    <source>
        <dbReference type="Proteomes" id="UP000028524"/>
    </source>
</evidence>
<dbReference type="InParanoid" id="A0A084QD42"/>
<organism evidence="2 3">
    <name type="scientific">Stachybotrys chlorohalonatus (strain IBT 40285)</name>
    <dbReference type="NCBI Taxonomy" id="1283841"/>
    <lineage>
        <taxon>Eukaryota</taxon>
        <taxon>Fungi</taxon>
        <taxon>Dikarya</taxon>
        <taxon>Ascomycota</taxon>
        <taxon>Pezizomycotina</taxon>
        <taxon>Sordariomycetes</taxon>
        <taxon>Hypocreomycetidae</taxon>
        <taxon>Hypocreales</taxon>
        <taxon>Stachybotryaceae</taxon>
        <taxon>Stachybotrys</taxon>
    </lineage>
</organism>
<dbReference type="InterPro" id="IPR035426">
    <property type="entry name" value="Gemin2/Brr1"/>
</dbReference>
<keyword evidence="3" id="KW-1185">Reference proteome</keyword>
<dbReference type="EMBL" id="KL660825">
    <property type="protein sequence ID" value="KFA61877.1"/>
    <property type="molecule type" value="Genomic_DNA"/>
</dbReference>
<sequence>MASVSTSVAAPTLVTEKRPRSEADDDEVSRPDQKRAKRPTEHAGPKDYQESAETLIPNYTEEALRTAVEQDSKPPSEHDNHPEDPDELEDSDADTTVDRQADGSNHQTARKKKKKKKKKSKKPPKSQIDFRAARSGADPDSGQKAVFNHSTSIPHGEEDEFEPDADAMAYLKSVSLEAQQLPRVVTAAKPQGIPATQSNRETPIGPQLPADLVEQFSTEEQYDDDSDDVGDAYGFFEDGAYIGRSRTLDEDDESDTEEEKGVKALHEAYYAAILSHYQHMRSILGKDPPSTMVDRFWASSSSLPTECTPLTHNIWSRLLRDSDPNPLWLALLDKTSVLEIIRLLVSGKFLHRGQIIPERISRWLWALLARLPDRGTLNHFEAGRVRDLGNRAALLAQSLADMAALGVDLAEGPAMHEDGTDHAGGDEMLDGNAPKIHNPKQSAAAASKLCPGGAAPSLSPAGRAGDAKAHQEDDDDDVAMDLGSDSDLEEGEVEDDGNDAVLSLEDAKARLLAQLDDQPGADADDASEVVSEVVSEEEAARLQAQVNTRATITMILTVVGEFYGQRDLLEARRPFVGM</sequence>
<dbReference type="AlphaFoldDB" id="A0A084QD42"/>
<dbReference type="Gene3D" id="1.20.58.1070">
    <property type="match status" value="1"/>
</dbReference>
<feature type="compositionally biased region" description="Acidic residues" evidence="1">
    <location>
        <begin position="84"/>
        <end position="95"/>
    </location>
</feature>
<evidence type="ECO:0000256" key="1">
    <source>
        <dbReference type="SAM" id="MobiDB-lite"/>
    </source>
</evidence>
<protein>
    <submittedName>
        <fullName evidence="2">Uncharacterized protein</fullName>
    </submittedName>
</protein>
<accession>A0A084QD42</accession>